<gene>
    <name evidence="2" type="ORF">DIY07_01695</name>
    <name evidence="1" type="ORF">DQ08_01740</name>
</gene>
<name>A0A3L8GNW1_STRIN</name>
<evidence type="ECO:0000313" key="2">
    <source>
        <dbReference type="EMBL" id="RLU58775.1"/>
    </source>
</evidence>
<dbReference type="Proteomes" id="UP000269148">
    <property type="component" value="Unassembled WGS sequence"/>
</dbReference>
<dbReference type="KEGG" id="siq:DQ08_01740"/>
<dbReference type="KEGG" id="sio:DW64_01725"/>
<dbReference type="EMBL" id="CP007586">
    <property type="protein sequence ID" value="AHY15229.1"/>
    <property type="molecule type" value="Genomic_DNA"/>
</dbReference>
<evidence type="ECO:0000313" key="4">
    <source>
        <dbReference type="Proteomes" id="UP000269148"/>
    </source>
</evidence>
<dbReference type="Proteomes" id="UP000025245">
    <property type="component" value="Chromosome"/>
</dbReference>
<dbReference type="KEGG" id="siz:SI82_02015"/>
<proteinExistence type="predicted"/>
<evidence type="ECO:0000313" key="3">
    <source>
        <dbReference type="Proteomes" id="UP000025245"/>
    </source>
</evidence>
<reference evidence="1 3" key="1">
    <citation type="journal article" date="2014" name="Genome Announc.">
        <title>Complete Genome Sequence of a Virulent Strain, Streptococcus iniae ISET0901, Isolated from Diseased Tilapia.</title>
        <authorList>
            <person name="Pridgeon J.W."/>
            <person name="Zhang D."/>
            <person name="Zhang L."/>
        </authorList>
    </citation>
    <scope>NUCLEOTIDE SEQUENCE [LARGE SCALE GENOMIC DNA]</scope>
    <source>
        <strain evidence="1 3">ISET0901</strain>
    </source>
</reference>
<keyword evidence="3" id="KW-1185">Reference proteome</keyword>
<sequence>MKDRHLLQEDPFPIYSILPMIVQKTRKKIEERVQNGLALQSESKNRPDFFIYGLKDT</sequence>
<organism evidence="2 4">
    <name type="scientific">Streptococcus iniae</name>
    <name type="common">Streptococcus shiloi</name>
    <dbReference type="NCBI Taxonomy" id="1346"/>
    <lineage>
        <taxon>Bacteria</taxon>
        <taxon>Bacillati</taxon>
        <taxon>Bacillota</taxon>
        <taxon>Bacilli</taxon>
        <taxon>Lactobacillales</taxon>
        <taxon>Streptococcaceae</taxon>
        <taxon>Streptococcus</taxon>
    </lineage>
</organism>
<dbReference type="AlphaFoldDB" id="A0A3L8GNW1"/>
<accession>A0A3L8GNW1</accession>
<dbReference type="EMBL" id="QLQD01000018">
    <property type="protein sequence ID" value="RLU58775.1"/>
    <property type="molecule type" value="Genomic_DNA"/>
</dbReference>
<reference evidence="2 4" key="2">
    <citation type="submission" date="2018-06" db="EMBL/GenBank/DDBJ databases">
        <title>Mutators as drivers of adaptation in pathogenic bacteria and a risk factor for host jumps and vaccine escape.</title>
        <authorList>
            <person name="Barnes A.C."/>
            <person name="Silayeva O."/>
        </authorList>
    </citation>
    <scope>NUCLEOTIDE SEQUENCE [LARGE SCALE GENOMIC DNA]</scope>
    <source>
        <strain evidence="2 4">QMA0445</strain>
    </source>
</reference>
<evidence type="ECO:0000313" key="1">
    <source>
        <dbReference type="EMBL" id="AHY15229.1"/>
    </source>
</evidence>
<protein>
    <submittedName>
        <fullName evidence="2">GntR family transcriptional regulator</fullName>
    </submittedName>
</protein>